<reference evidence="7" key="1">
    <citation type="submission" date="2016-10" db="EMBL/GenBank/DDBJ databases">
        <authorList>
            <person name="Varghese N."/>
            <person name="Submissions S."/>
        </authorList>
    </citation>
    <scope>NUCLEOTIDE SEQUENCE [LARGE SCALE GENOMIC DNA]</scope>
    <source>
        <strain evidence="7">DSM 44796</strain>
    </source>
</reference>
<organism evidence="6 7">
    <name type="scientific">Lentzea albidocapillata subsp. violacea</name>
    <dbReference type="NCBI Taxonomy" id="128104"/>
    <lineage>
        <taxon>Bacteria</taxon>
        <taxon>Bacillati</taxon>
        <taxon>Actinomycetota</taxon>
        <taxon>Actinomycetes</taxon>
        <taxon>Pseudonocardiales</taxon>
        <taxon>Pseudonocardiaceae</taxon>
        <taxon>Lentzea</taxon>
    </lineage>
</organism>
<dbReference type="SUPFAM" id="SSF53756">
    <property type="entry name" value="UDP-Glycosyltransferase/glycogen phosphorylase"/>
    <property type="match status" value="1"/>
</dbReference>
<dbReference type="NCBIfam" id="TIGR00236">
    <property type="entry name" value="wecB"/>
    <property type="match status" value="1"/>
</dbReference>
<dbReference type="RefSeq" id="WP_090008672.1">
    <property type="nucleotide sequence ID" value="NZ_FNET01000011.1"/>
</dbReference>
<name>A0A1G9KMS3_9PSEU</name>
<dbReference type="PANTHER" id="PTHR43174">
    <property type="entry name" value="UDP-N-ACETYLGLUCOSAMINE 2-EPIMERASE"/>
    <property type="match status" value="1"/>
</dbReference>
<evidence type="ECO:0000256" key="2">
    <source>
        <dbReference type="ARBA" id="ARBA00038209"/>
    </source>
</evidence>
<dbReference type="AlphaFoldDB" id="A0A1G9KMS3"/>
<dbReference type="Proteomes" id="UP000199682">
    <property type="component" value="Unassembled WGS sequence"/>
</dbReference>
<dbReference type="GO" id="GO:0008761">
    <property type="term" value="F:UDP-N-acetylglucosamine 2-epimerase activity"/>
    <property type="evidence" value="ECO:0007669"/>
    <property type="project" value="UniProtKB-EC"/>
</dbReference>
<dbReference type="Gene3D" id="3.40.50.2000">
    <property type="entry name" value="Glycogen Phosphorylase B"/>
    <property type="match status" value="2"/>
</dbReference>
<gene>
    <name evidence="6" type="ORF">SAMN04488074_111190</name>
</gene>
<feature type="domain" description="UDP-N-acetylglucosamine 2-epimerase" evidence="5">
    <location>
        <begin position="47"/>
        <end position="386"/>
    </location>
</feature>
<sequence length="418" mass="44669">MGLNALVPGPRQFLRGEVPEVFLVAGTRPEAVKMAPVAAAMFACGRLRPVLVNSGQHPEMVDQALESFGCTADVRLKLNRVTGGQAELTSQLIEELDRLFTERTPGAVLVQGDTTTTLAGALAAFWRQIPVVHLEAGLRSHDLTSPFPEEGNRKMVGQLASLHLTPTADSAAHLAAESLQGNNVLTIGNTVVDAVLSVAARRAPYGDTRLQEIENRVHSGQSRLVLVTAHRRESWGEPLDQVLHAVADIVRTRPDVEVVLPAHPNPAVREQVVDVLGGVARVTVTDPLPYAQMARLLAQCTLVLSDSGGIQEEAPSFGVPVLVLRDVTERMEAVNSGCAVLVGTDRERITALTLQLLDSPSAREAMTADGNPFGDGLASVRTEQALAWLLGLRQQRPAEFAPYTGSATVRMSGEVDVA</sequence>
<comment type="similarity">
    <text evidence="2 4">Belongs to the UDP-N-acetylglucosamine 2-epimerase family.</text>
</comment>
<dbReference type="CDD" id="cd03786">
    <property type="entry name" value="GTB_UDP-GlcNAc_2-Epimerase"/>
    <property type="match status" value="1"/>
</dbReference>
<keyword evidence="1 4" id="KW-0413">Isomerase</keyword>
<evidence type="ECO:0000256" key="1">
    <source>
        <dbReference type="ARBA" id="ARBA00023235"/>
    </source>
</evidence>
<proteinExistence type="inferred from homology"/>
<evidence type="ECO:0000259" key="5">
    <source>
        <dbReference type="Pfam" id="PF02350"/>
    </source>
</evidence>
<dbReference type="InterPro" id="IPR003331">
    <property type="entry name" value="UDP_GlcNAc_Epimerase_2_dom"/>
</dbReference>
<dbReference type="EC" id="5.1.3.14" evidence="3"/>
<evidence type="ECO:0000256" key="3">
    <source>
        <dbReference type="ARBA" id="ARBA00038858"/>
    </source>
</evidence>
<evidence type="ECO:0000313" key="6">
    <source>
        <dbReference type="EMBL" id="SDL50896.1"/>
    </source>
</evidence>
<dbReference type="InterPro" id="IPR029767">
    <property type="entry name" value="WecB-like"/>
</dbReference>
<dbReference type="EMBL" id="FNET01000011">
    <property type="protein sequence ID" value="SDL50896.1"/>
    <property type="molecule type" value="Genomic_DNA"/>
</dbReference>
<dbReference type="PANTHER" id="PTHR43174:SF2">
    <property type="entry name" value="UDP-N-ACETYLGLUCOSAMINE 2-EPIMERASE"/>
    <property type="match status" value="1"/>
</dbReference>
<protein>
    <recommendedName>
        <fullName evidence="3">UDP-N-acetylglucosamine 2-epimerase (non-hydrolyzing)</fullName>
        <ecNumber evidence="3">5.1.3.14</ecNumber>
    </recommendedName>
</protein>
<evidence type="ECO:0000313" key="7">
    <source>
        <dbReference type="Proteomes" id="UP000199682"/>
    </source>
</evidence>
<accession>A0A1G9KMS3</accession>
<evidence type="ECO:0000256" key="4">
    <source>
        <dbReference type="RuleBase" id="RU003513"/>
    </source>
</evidence>
<dbReference type="Pfam" id="PF02350">
    <property type="entry name" value="Epimerase_2"/>
    <property type="match status" value="1"/>
</dbReference>